<reference evidence="2 3" key="1">
    <citation type="journal article" date="2016" name="Nat. Commun.">
        <title>Thousands of microbial genomes shed light on interconnected biogeochemical processes in an aquifer system.</title>
        <authorList>
            <person name="Anantharaman K."/>
            <person name="Brown C.T."/>
            <person name="Hug L.A."/>
            <person name="Sharon I."/>
            <person name="Castelle C.J."/>
            <person name="Probst A.J."/>
            <person name="Thomas B.C."/>
            <person name="Singh A."/>
            <person name="Wilkins M.J."/>
            <person name="Karaoz U."/>
            <person name="Brodie E.L."/>
            <person name="Williams K.H."/>
            <person name="Hubbard S.S."/>
            <person name="Banfield J.F."/>
        </authorList>
    </citation>
    <scope>NUCLEOTIDE SEQUENCE [LARGE SCALE GENOMIC DNA]</scope>
</reference>
<proteinExistence type="predicted"/>
<gene>
    <name evidence="2" type="ORF">A3B04_00205</name>
</gene>
<protein>
    <submittedName>
        <fullName evidence="2">Uncharacterized protein</fullName>
    </submittedName>
</protein>
<evidence type="ECO:0000313" key="3">
    <source>
        <dbReference type="Proteomes" id="UP000177126"/>
    </source>
</evidence>
<dbReference type="AlphaFoldDB" id="A0A1G2FT01"/>
<organism evidence="2 3">
    <name type="scientific">Candidatus Portnoybacteria bacterium RIFCSPLOWO2_02_FULL_39_11</name>
    <dbReference type="NCBI Taxonomy" id="1802001"/>
    <lineage>
        <taxon>Bacteria</taxon>
        <taxon>Candidatus Portnoyibacteriota</taxon>
    </lineage>
</organism>
<dbReference type="Proteomes" id="UP000177126">
    <property type="component" value="Unassembled WGS sequence"/>
</dbReference>
<name>A0A1G2FT01_9BACT</name>
<accession>A0A1G2FT01</accession>
<sequence>MKSGKSTGSRDLGGSVPFADWGRDRFRVGWGSPSDANGNLRSRQKFPTKRDAQGLASAGIS</sequence>
<dbReference type="EMBL" id="MHNF01000016">
    <property type="protein sequence ID" value="OGZ41206.1"/>
    <property type="molecule type" value="Genomic_DNA"/>
</dbReference>
<feature type="region of interest" description="Disordered" evidence="1">
    <location>
        <begin position="1"/>
        <end position="61"/>
    </location>
</feature>
<evidence type="ECO:0000313" key="2">
    <source>
        <dbReference type="EMBL" id="OGZ41206.1"/>
    </source>
</evidence>
<comment type="caution">
    <text evidence="2">The sequence shown here is derived from an EMBL/GenBank/DDBJ whole genome shotgun (WGS) entry which is preliminary data.</text>
</comment>
<evidence type="ECO:0000256" key="1">
    <source>
        <dbReference type="SAM" id="MobiDB-lite"/>
    </source>
</evidence>